<keyword evidence="1" id="KW-0732">Signal</keyword>
<evidence type="ECO:0000313" key="2">
    <source>
        <dbReference type="EMBL" id="KAF5732641.1"/>
    </source>
</evidence>
<comment type="caution">
    <text evidence="2">The sequence shown here is derived from an EMBL/GenBank/DDBJ whole genome shotgun (WGS) entry which is preliminary data.</text>
</comment>
<dbReference type="FunCoup" id="A0A7J7CEQ9">
    <property type="interactions" value="2135"/>
</dbReference>
<dbReference type="Gene3D" id="2.30.240.10">
    <property type="entry name" value="At5g01610-like"/>
    <property type="match status" value="1"/>
</dbReference>
<dbReference type="EMBL" id="JAAARO010000017">
    <property type="protein sequence ID" value="KAF5732641.1"/>
    <property type="molecule type" value="Genomic_DNA"/>
</dbReference>
<dbReference type="AlphaFoldDB" id="A0A7J7CEQ9"/>
<keyword evidence="3" id="KW-1185">Reference proteome</keyword>
<dbReference type="Pfam" id="PF04398">
    <property type="entry name" value="DUF538"/>
    <property type="match status" value="1"/>
</dbReference>
<name>A0A7J7CEQ9_TRIWF</name>
<feature type="signal peptide" evidence="1">
    <location>
        <begin position="1"/>
        <end position="19"/>
    </location>
</feature>
<organism evidence="2 3">
    <name type="scientific">Tripterygium wilfordii</name>
    <name type="common">Thunder God vine</name>
    <dbReference type="NCBI Taxonomy" id="458696"/>
    <lineage>
        <taxon>Eukaryota</taxon>
        <taxon>Viridiplantae</taxon>
        <taxon>Streptophyta</taxon>
        <taxon>Embryophyta</taxon>
        <taxon>Tracheophyta</taxon>
        <taxon>Spermatophyta</taxon>
        <taxon>Magnoliopsida</taxon>
        <taxon>eudicotyledons</taxon>
        <taxon>Gunneridae</taxon>
        <taxon>Pentapetalae</taxon>
        <taxon>rosids</taxon>
        <taxon>fabids</taxon>
        <taxon>Celastrales</taxon>
        <taxon>Celastraceae</taxon>
        <taxon>Tripterygium</taxon>
    </lineage>
</organism>
<dbReference type="InterPro" id="IPR007493">
    <property type="entry name" value="DUF538"/>
</dbReference>
<dbReference type="SUPFAM" id="SSF141562">
    <property type="entry name" value="At5g01610-like"/>
    <property type="match status" value="1"/>
</dbReference>
<gene>
    <name evidence="2" type="ORF">HS088_TW17G00171</name>
</gene>
<protein>
    <submittedName>
        <fullName evidence="2">Uncharacterized protein</fullName>
    </submittedName>
</protein>
<dbReference type="InterPro" id="IPR036758">
    <property type="entry name" value="At5g01610-like"/>
</dbReference>
<accession>A0A7J7CEQ9</accession>
<sequence>MSFTAIISLFLLLSCFSTASTTAVSDDLTAYDILQDYDFPAGILPKGVTGYQVDRTTGRFYAYLNGSCSFSLEGSYELSYKSTISGYISKDRLTQLTGVSVKILFFWLNIVEVVRSGDEMEFSVGIASANFPIDNFYESPQCGCGLVCDNAQVFLEASTWHQGEAFWILHYIYI</sequence>
<evidence type="ECO:0000313" key="3">
    <source>
        <dbReference type="Proteomes" id="UP000593562"/>
    </source>
</evidence>
<reference evidence="2 3" key="1">
    <citation type="journal article" date="2020" name="Nat. Commun.">
        <title>Genome of Tripterygium wilfordii and identification of cytochrome P450 involved in triptolide biosynthesis.</title>
        <authorList>
            <person name="Tu L."/>
            <person name="Su P."/>
            <person name="Zhang Z."/>
            <person name="Gao L."/>
            <person name="Wang J."/>
            <person name="Hu T."/>
            <person name="Zhou J."/>
            <person name="Zhang Y."/>
            <person name="Zhao Y."/>
            <person name="Liu Y."/>
            <person name="Song Y."/>
            <person name="Tong Y."/>
            <person name="Lu Y."/>
            <person name="Yang J."/>
            <person name="Xu C."/>
            <person name="Jia M."/>
            <person name="Peters R.J."/>
            <person name="Huang L."/>
            <person name="Gao W."/>
        </authorList>
    </citation>
    <scope>NUCLEOTIDE SEQUENCE [LARGE SCALE GENOMIC DNA]</scope>
    <source>
        <strain evidence="3">cv. XIE 37</strain>
        <tissue evidence="2">Leaf</tissue>
    </source>
</reference>
<dbReference type="PANTHER" id="PTHR31676:SF156">
    <property type="entry name" value="F22D16.19 PROTEIN"/>
    <property type="match status" value="1"/>
</dbReference>
<dbReference type="InParanoid" id="A0A7J7CEQ9"/>
<dbReference type="Proteomes" id="UP000593562">
    <property type="component" value="Unassembled WGS sequence"/>
</dbReference>
<evidence type="ECO:0000256" key="1">
    <source>
        <dbReference type="SAM" id="SignalP"/>
    </source>
</evidence>
<proteinExistence type="predicted"/>
<dbReference type="PANTHER" id="PTHR31676">
    <property type="entry name" value="T31J12.3 PROTEIN-RELATED"/>
    <property type="match status" value="1"/>
</dbReference>
<feature type="chain" id="PRO_5029838193" evidence="1">
    <location>
        <begin position="20"/>
        <end position="174"/>
    </location>
</feature>